<organism evidence="2 3">
    <name type="scientific">Diploptera punctata</name>
    <name type="common">Pacific beetle cockroach</name>
    <dbReference type="NCBI Taxonomy" id="6984"/>
    <lineage>
        <taxon>Eukaryota</taxon>
        <taxon>Metazoa</taxon>
        <taxon>Ecdysozoa</taxon>
        <taxon>Arthropoda</taxon>
        <taxon>Hexapoda</taxon>
        <taxon>Insecta</taxon>
        <taxon>Pterygota</taxon>
        <taxon>Neoptera</taxon>
        <taxon>Polyneoptera</taxon>
        <taxon>Dictyoptera</taxon>
        <taxon>Blattodea</taxon>
        <taxon>Blaberoidea</taxon>
        <taxon>Blaberidae</taxon>
        <taxon>Diplopterinae</taxon>
        <taxon>Diploptera</taxon>
    </lineage>
</organism>
<proteinExistence type="predicted"/>
<accession>A0AAD7ZD71</accession>
<dbReference type="AlphaFoldDB" id="A0AAD7ZD71"/>
<keyword evidence="1" id="KW-0472">Membrane</keyword>
<feature type="non-terminal residue" evidence="2">
    <location>
        <position position="91"/>
    </location>
</feature>
<keyword evidence="1" id="KW-1133">Transmembrane helix</keyword>
<evidence type="ECO:0000313" key="3">
    <source>
        <dbReference type="Proteomes" id="UP001233999"/>
    </source>
</evidence>
<keyword evidence="3" id="KW-1185">Reference proteome</keyword>
<evidence type="ECO:0000313" key="2">
    <source>
        <dbReference type="EMBL" id="KAJ9578167.1"/>
    </source>
</evidence>
<dbReference type="EMBL" id="JASPKZ010008921">
    <property type="protein sequence ID" value="KAJ9578167.1"/>
    <property type="molecule type" value="Genomic_DNA"/>
</dbReference>
<keyword evidence="1" id="KW-0812">Transmembrane</keyword>
<reference evidence="2" key="2">
    <citation type="submission" date="2023-05" db="EMBL/GenBank/DDBJ databases">
        <authorList>
            <person name="Fouks B."/>
        </authorList>
    </citation>
    <scope>NUCLEOTIDE SEQUENCE</scope>
    <source>
        <strain evidence="2">Stay&amp;Tobe</strain>
        <tissue evidence="2">Testes</tissue>
    </source>
</reference>
<gene>
    <name evidence="2" type="ORF">L9F63_024972</name>
</gene>
<evidence type="ECO:0000256" key="1">
    <source>
        <dbReference type="SAM" id="Phobius"/>
    </source>
</evidence>
<feature type="transmembrane region" description="Helical" evidence="1">
    <location>
        <begin position="20"/>
        <end position="41"/>
    </location>
</feature>
<comment type="caution">
    <text evidence="2">The sequence shown here is derived from an EMBL/GenBank/DDBJ whole genome shotgun (WGS) entry which is preliminary data.</text>
</comment>
<reference evidence="2" key="1">
    <citation type="journal article" date="2023" name="IScience">
        <title>Live-bearing cockroach genome reveals convergent evolutionary mechanisms linked to viviparity in insects and beyond.</title>
        <authorList>
            <person name="Fouks B."/>
            <person name="Harrison M.C."/>
            <person name="Mikhailova A.A."/>
            <person name="Marchal E."/>
            <person name="English S."/>
            <person name="Carruthers M."/>
            <person name="Jennings E.C."/>
            <person name="Chiamaka E.L."/>
            <person name="Frigard R.A."/>
            <person name="Pippel M."/>
            <person name="Attardo G.M."/>
            <person name="Benoit J.B."/>
            <person name="Bornberg-Bauer E."/>
            <person name="Tobe S.S."/>
        </authorList>
    </citation>
    <scope>NUCLEOTIDE SEQUENCE</scope>
    <source>
        <strain evidence="2">Stay&amp;Tobe</strain>
    </source>
</reference>
<protein>
    <submittedName>
        <fullName evidence="2">Uncharacterized protein</fullName>
    </submittedName>
</protein>
<name>A0AAD7ZD71_DIPPU</name>
<feature type="non-terminal residue" evidence="2">
    <location>
        <position position="1"/>
    </location>
</feature>
<dbReference type="Proteomes" id="UP001233999">
    <property type="component" value="Unassembled WGS sequence"/>
</dbReference>
<sequence>GNSSQVQQFSHKIKCFNHFFFFAFFPPIRFMNIALTFSILIRSPILSFSQIISAYQFTLDDYFSFCSSYININVDLFLNMFRNNSVLFQLF</sequence>